<gene>
    <name evidence="1" type="ORF">S12H4_59902</name>
</gene>
<evidence type="ECO:0000313" key="1">
    <source>
        <dbReference type="EMBL" id="GAJ19283.1"/>
    </source>
</evidence>
<sequence>VSAYYSSQLFQGKNDPRVLKAKDEIQWIFLNPPWVNAFIINKGPNNVLIGLNQRDNLFVMEPGGTRTVTRTGAEERIHAIFYYCNPHETAILDVTGTY</sequence>
<proteinExistence type="predicted"/>
<reference evidence="1" key="1">
    <citation type="journal article" date="2014" name="Front. Microbiol.">
        <title>High frequency of phylogenetically diverse reductive dehalogenase-homologous genes in deep subseafloor sedimentary metagenomes.</title>
        <authorList>
            <person name="Kawai M."/>
            <person name="Futagami T."/>
            <person name="Toyoda A."/>
            <person name="Takaki Y."/>
            <person name="Nishi S."/>
            <person name="Hori S."/>
            <person name="Arai W."/>
            <person name="Tsubouchi T."/>
            <person name="Morono Y."/>
            <person name="Uchiyama I."/>
            <person name="Ito T."/>
            <person name="Fujiyama A."/>
            <person name="Inagaki F."/>
            <person name="Takami H."/>
        </authorList>
    </citation>
    <scope>NUCLEOTIDE SEQUENCE</scope>
    <source>
        <strain evidence="1">Expedition CK06-06</strain>
    </source>
</reference>
<dbReference type="EMBL" id="BARW01039285">
    <property type="protein sequence ID" value="GAJ19283.1"/>
    <property type="molecule type" value="Genomic_DNA"/>
</dbReference>
<dbReference type="AlphaFoldDB" id="X1UP81"/>
<accession>X1UP81</accession>
<protein>
    <submittedName>
        <fullName evidence="1">Uncharacterized protein</fullName>
    </submittedName>
</protein>
<feature type="non-terminal residue" evidence="1">
    <location>
        <position position="1"/>
    </location>
</feature>
<name>X1UP81_9ZZZZ</name>
<organism evidence="1">
    <name type="scientific">marine sediment metagenome</name>
    <dbReference type="NCBI Taxonomy" id="412755"/>
    <lineage>
        <taxon>unclassified sequences</taxon>
        <taxon>metagenomes</taxon>
        <taxon>ecological metagenomes</taxon>
    </lineage>
</organism>
<comment type="caution">
    <text evidence="1">The sequence shown here is derived from an EMBL/GenBank/DDBJ whole genome shotgun (WGS) entry which is preliminary data.</text>
</comment>